<dbReference type="OrthoDB" id="1935666at2759"/>
<sequence length="108" mass="12048">MVYSTGWVVAVARTSADLCQYAACNPERLSSDEALNAIFCLPMRFLSRFAVRVCSFLCFPLVLDPNPRRRPFVQYSYATSSSSSSSDSGSSLDEGYYSAAERYHHHSD</sequence>
<accession>A0A833R591</accession>
<dbReference type="EMBL" id="SWLB01000014">
    <property type="protein sequence ID" value="KAF3330156.1"/>
    <property type="molecule type" value="Genomic_DNA"/>
</dbReference>
<evidence type="ECO:0000313" key="1">
    <source>
        <dbReference type="EMBL" id="KAF3330156.1"/>
    </source>
</evidence>
<dbReference type="PANTHER" id="PTHR35104">
    <property type="entry name" value="OS03G0807000 PROTEIN"/>
    <property type="match status" value="1"/>
</dbReference>
<gene>
    <name evidence="1" type="ORF">FCM35_KLT05487</name>
</gene>
<reference evidence="1" key="1">
    <citation type="submission" date="2020-01" db="EMBL/GenBank/DDBJ databases">
        <title>Genome sequence of Kobresia littledalei, the first chromosome-level genome in the family Cyperaceae.</title>
        <authorList>
            <person name="Qu G."/>
        </authorList>
    </citation>
    <scope>NUCLEOTIDE SEQUENCE</scope>
    <source>
        <strain evidence="1">C.B.Clarke</strain>
        <tissue evidence="1">Leaf</tissue>
    </source>
</reference>
<organism evidence="1 2">
    <name type="scientific">Carex littledalei</name>
    <dbReference type="NCBI Taxonomy" id="544730"/>
    <lineage>
        <taxon>Eukaryota</taxon>
        <taxon>Viridiplantae</taxon>
        <taxon>Streptophyta</taxon>
        <taxon>Embryophyta</taxon>
        <taxon>Tracheophyta</taxon>
        <taxon>Spermatophyta</taxon>
        <taxon>Magnoliopsida</taxon>
        <taxon>Liliopsida</taxon>
        <taxon>Poales</taxon>
        <taxon>Cyperaceae</taxon>
        <taxon>Cyperoideae</taxon>
        <taxon>Cariceae</taxon>
        <taxon>Carex</taxon>
        <taxon>Carex subgen. Euthyceras</taxon>
    </lineage>
</organism>
<proteinExistence type="predicted"/>
<dbReference type="AlphaFoldDB" id="A0A833R591"/>
<evidence type="ECO:0000313" key="2">
    <source>
        <dbReference type="Proteomes" id="UP000623129"/>
    </source>
</evidence>
<dbReference type="Proteomes" id="UP000623129">
    <property type="component" value="Unassembled WGS sequence"/>
</dbReference>
<dbReference type="PANTHER" id="PTHR35104:SF13">
    <property type="entry name" value="OS03G0807000 PROTEIN"/>
    <property type="match status" value="1"/>
</dbReference>
<keyword evidence="2" id="KW-1185">Reference proteome</keyword>
<name>A0A833R591_9POAL</name>
<protein>
    <submittedName>
        <fullName evidence="1">Uncharacterized protein</fullName>
    </submittedName>
</protein>
<comment type="caution">
    <text evidence="1">The sequence shown here is derived from an EMBL/GenBank/DDBJ whole genome shotgun (WGS) entry which is preliminary data.</text>
</comment>